<gene>
    <name evidence="2" type="ORF">NDU88_006846</name>
</gene>
<evidence type="ECO:0000313" key="2">
    <source>
        <dbReference type="EMBL" id="KAJ1140495.1"/>
    </source>
</evidence>
<dbReference type="Proteomes" id="UP001066276">
    <property type="component" value="Chromosome 6"/>
</dbReference>
<feature type="region of interest" description="Disordered" evidence="1">
    <location>
        <begin position="50"/>
        <end position="71"/>
    </location>
</feature>
<protein>
    <submittedName>
        <fullName evidence="2">Uncharacterized protein</fullName>
    </submittedName>
</protein>
<sequence>MCRVTPAATHEGTGWLQLTQKGRMQLQKTSLGLACLSCCSIPGDESQLRAAAHKHQGPTENKEATSSASGYTLGLDRSDVRGASCVVQAMCIHQERFASPFQLCGILLCLGRAKKRLSKGAQRTHAAPVTRGVHQSPSPGYSLQCTLPAASPGSAHPQGARRTR</sequence>
<dbReference type="AlphaFoldDB" id="A0AAV7QQ57"/>
<keyword evidence="3" id="KW-1185">Reference proteome</keyword>
<accession>A0AAV7QQ57</accession>
<proteinExistence type="predicted"/>
<name>A0AAV7QQ57_PLEWA</name>
<reference evidence="2" key="1">
    <citation type="journal article" date="2022" name="bioRxiv">
        <title>Sequencing and chromosome-scale assembly of the giantPleurodeles waltlgenome.</title>
        <authorList>
            <person name="Brown T."/>
            <person name="Elewa A."/>
            <person name="Iarovenko S."/>
            <person name="Subramanian E."/>
            <person name="Araus A.J."/>
            <person name="Petzold A."/>
            <person name="Susuki M."/>
            <person name="Suzuki K.-i.T."/>
            <person name="Hayashi T."/>
            <person name="Toyoda A."/>
            <person name="Oliveira C."/>
            <person name="Osipova E."/>
            <person name="Leigh N.D."/>
            <person name="Simon A."/>
            <person name="Yun M.H."/>
        </authorList>
    </citation>
    <scope>NUCLEOTIDE SEQUENCE</scope>
    <source>
        <strain evidence="2">20211129_DDA</strain>
        <tissue evidence="2">Liver</tissue>
    </source>
</reference>
<evidence type="ECO:0000313" key="3">
    <source>
        <dbReference type="Proteomes" id="UP001066276"/>
    </source>
</evidence>
<dbReference type="EMBL" id="JANPWB010000010">
    <property type="protein sequence ID" value="KAJ1140495.1"/>
    <property type="molecule type" value="Genomic_DNA"/>
</dbReference>
<organism evidence="2 3">
    <name type="scientific">Pleurodeles waltl</name>
    <name type="common">Iberian ribbed newt</name>
    <dbReference type="NCBI Taxonomy" id="8319"/>
    <lineage>
        <taxon>Eukaryota</taxon>
        <taxon>Metazoa</taxon>
        <taxon>Chordata</taxon>
        <taxon>Craniata</taxon>
        <taxon>Vertebrata</taxon>
        <taxon>Euteleostomi</taxon>
        <taxon>Amphibia</taxon>
        <taxon>Batrachia</taxon>
        <taxon>Caudata</taxon>
        <taxon>Salamandroidea</taxon>
        <taxon>Salamandridae</taxon>
        <taxon>Pleurodelinae</taxon>
        <taxon>Pleurodeles</taxon>
    </lineage>
</organism>
<evidence type="ECO:0000256" key="1">
    <source>
        <dbReference type="SAM" id="MobiDB-lite"/>
    </source>
</evidence>
<feature type="compositionally biased region" description="Polar residues" evidence="1">
    <location>
        <begin position="133"/>
        <end position="145"/>
    </location>
</feature>
<feature type="region of interest" description="Disordered" evidence="1">
    <location>
        <begin position="120"/>
        <end position="164"/>
    </location>
</feature>
<comment type="caution">
    <text evidence="2">The sequence shown here is derived from an EMBL/GenBank/DDBJ whole genome shotgun (WGS) entry which is preliminary data.</text>
</comment>